<dbReference type="PANTHER" id="PTHR43405">
    <property type="entry name" value="GLYCOSYL HYDROLASE DIGH"/>
    <property type="match status" value="1"/>
</dbReference>
<feature type="chain" id="PRO_5038354920" evidence="3">
    <location>
        <begin position="26"/>
        <end position="1556"/>
    </location>
</feature>
<protein>
    <submittedName>
        <fullName evidence="5">S-layer protein</fullName>
    </submittedName>
</protein>
<dbReference type="PANTHER" id="PTHR43405:SF1">
    <property type="entry name" value="GLYCOSYL HYDROLASE DIGH"/>
    <property type="match status" value="1"/>
</dbReference>
<dbReference type="EMBL" id="MSZX01000025">
    <property type="protein sequence ID" value="OPA72963.1"/>
    <property type="molecule type" value="Genomic_DNA"/>
</dbReference>
<dbReference type="STRING" id="1324314.BVG16_31390"/>
<feature type="signal peptide" evidence="3">
    <location>
        <begin position="1"/>
        <end position="25"/>
    </location>
</feature>
<dbReference type="InterPro" id="IPR001119">
    <property type="entry name" value="SLH_dom"/>
</dbReference>
<dbReference type="SUPFAM" id="SSF51445">
    <property type="entry name" value="(Trans)glycosidases"/>
    <property type="match status" value="1"/>
</dbReference>
<dbReference type="InterPro" id="IPR013783">
    <property type="entry name" value="Ig-like_fold"/>
</dbReference>
<accession>A0A1T2X038</accession>
<evidence type="ECO:0000259" key="4">
    <source>
        <dbReference type="PROSITE" id="PS51272"/>
    </source>
</evidence>
<feature type="region of interest" description="Disordered" evidence="2">
    <location>
        <begin position="1119"/>
        <end position="1157"/>
    </location>
</feature>
<keyword evidence="1 3" id="KW-0732">Signal</keyword>
<dbReference type="InterPro" id="IPR003790">
    <property type="entry name" value="GHL10"/>
</dbReference>
<evidence type="ECO:0000313" key="5">
    <source>
        <dbReference type="EMBL" id="OPA72963.1"/>
    </source>
</evidence>
<feature type="compositionally biased region" description="Low complexity" evidence="2">
    <location>
        <begin position="1133"/>
        <end position="1147"/>
    </location>
</feature>
<feature type="compositionally biased region" description="Basic and acidic residues" evidence="2">
    <location>
        <begin position="1148"/>
        <end position="1157"/>
    </location>
</feature>
<proteinExistence type="predicted"/>
<evidence type="ECO:0000256" key="2">
    <source>
        <dbReference type="SAM" id="MobiDB-lite"/>
    </source>
</evidence>
<dbReference type="OrthoDB" id="9760892at2"/>
<dbReference type="Gene3D" id="3.20.20.80">
    <property type="entry name" value="Glycosidases"/>
    <property type="match status" value="1"/>
</dbReference>
<dbReference type="Gene3D" id="2.60.40.10">
    <property type="entry name" value="Immunoglobulins"/>
    <property type="match status" value="3"/>
</dbReference>
<dbReference type="InterPro" id="IPR052177">
    <property type="entry name" value="Divisome_Glycosyl_Hydrolase"/>
</dbReference>
<keyword evidence="6" id="KW-1185">Reference proteome</keyword>
<evidence type="ECO:0000313" key="6">
    <source>
        <dbReference type="Proteomes" id="UP000190188"/>
    </source>
</evidence>
<name>A0A1T2X038_9BACL</name>
<feature type="domain" description="SLH" evidence="4">
    <location>
        <begin position="1493"/>
        <end position="1556"/>
    </location>
</feature>
<gene>
    <name evidence="5" type="ORF">BVG16_31390</name>
</gene>
<evidence type="ECO:0000256" key="1">
    <source>
        <dbReference type="ARBA" id="ARBA00022729"/>
    </source>
</evidence>
<dbReference type="RefSeq" id="WP_078503136.1">
    <property type="nucleotide sequence ID" value="NZ_MSZX01000025.1"/>
</dbReference>
<dbReference type="Proteomes" id="UP000190188">
    <property type="component" value="Unassembled WGS sequence"/>
</dbReference>
<dbReference type="PROSITE" id="PS51272">
    <property type="entry name" value="SLH"/>
    <property type="match status" value="3"/>
</dbReference>
<reference evidence="5 6" key="1">
    <citation type="submission" date="2017-01" db="EMBL/GenBank/DDBJ databases">
        <title>Genome analysis of Paenibacillus selenitrireducens ES3-24.</title>
        <authorList>
            <person name="Xu D."/>
            <person name="Yao R."/>
            <person name="Zheng S."/>
        </authorList>
    </citation>
    <scope>NUCLEOTIDE SEQUENCE [LARGE SCALE GENOMIC DNA]</scope>
    <source>
        <strain evidence="5 6">ES3-24</strain>
    </source>
</reference>
<feature type="domain" description="SLH" evidence="4">
    <location>
        <begin position="1427"/>
        <end position="1486"/>
    </location>
</feature>
<dbReference type="InterPro" id="IPR017853">
    <property type="entry name" value="GH"/>
</dbReference>
<evidence type="ECO:0000256" key="3">
    <source>
        <dbReference type="SAM" id="SignalP"/>
    </source>
</evidence>
<sequence>MKLNFRRRMAALLSLVLIISSVTLGAPAAAADAFDTGGRENTPAAATDPVTLVSKDEGTILELTDINPGEEALSQKSGYLALFTHGARVTNDVYDNDVFIREQNVALVVDAAGVVQKKHGPDGDPPNAWDPEEHVMIPEGGYIVLAGDGSWDDSGYRKPLFLHYEAGDRIKLKRGGVEVTAADFLTQAPEPEPNPEPEPVEKPELVLNTPPDTTVTIPLVEVSGYVKNYMEGKSMRVTVNDKEAPLTASGSFKLDVYLHPGPNTVTVRLWEGEAEQASVTLNAVYDTAGQTEDYIEVEAAPADITIGIKGPRKKLDFIDKDVTGIENIIALYTRDFGASLLVPKYNVAVLVDGNNRVVQVVNPSVGGKPPVWTGPTELAIPEDGYVLMAQDNSYTGNDIKRFLAEKFKAGDMIKLRKNGEVVAVMDLRSGNGFIARLKLENPPMYTVTDPQTEIKGVIENIDDPSAFELTVNDAKIPFAPDGSFSYSVPLQSGTNYVDVKVLKRGAQQDARSLAIFNRPGFSTQKDVILWVDQASNARRFQTTDQVREFLEQAKQAGVTSIVLDVKGVEGFVSYQKNDLTGRPYVSEIKAPQKAGSNPDLDLLQEFITHGHALGLKIHAAINDFAEGSIAYQEFAVLNDHLDWEERVHLAENNGEIKRLRESAKQGLVAFVNPSNEEVRQYQLKTFEEIIKNYQVDGVVHDRGRYDNEGADFSVETRAQFEQFLQARGKQLVNWPNDIFYYDQSVRVYGPLIQDWWEFRSATIQSFFGEVKSLVDSYEASTGRNIQVSSYVGSWYETYYLNGVNWGSKNFRFDPRLGMPDESVYTPAYYDTGYIESLDYLMIGAYQTTSSEVKKYITLGNIVTNGEIPLYAGIALNNVQEPAVQREVFQAGLGSTNGLMLFDASMVNWPVITASLQDKDWVKDYQLGMSLPGNPDGFLEGDFYNVNRVEGNINVMTDTFGYSTGTNHFGVEVVVNASGEVTHVANREQAIQWNWGSPEENNSVIPLGGFVISSIDPSGVRTKRQLVANAYNKGDQVRSAVLSGLLDDEGKQIADNRVKVEGRAEVLGPGKVEVRFNGQKADVKTNGEFSAVIPLSPGANAVTFEVYVDGLKTNSKTIEMTRTTGGDNGGGPSNPGNSGNSGNPGKPSAPERIKMTKETGTDGRIVVRADVQLEPMLQELERLVKESAKKPELIYGVKEAGDTVELSLPVSGLHTALQKISSGTLVLETQSGRLELPLASLKAELSAKPEAELLTVTIGRLAEAEASALKARLSKEDGAKLLSSVKVNFALRKGQKSEELSRFKQGYAVLTLPVNGTDGPGHTGAFRYTQDQLAFIPAVLSGSKEGGPAKLRLQAGGILAVVQKEKRFQDLKGHWAAWEIEELASKGLVQGESGEAFAPNRPVTRAEFTSLLVRALGLDDTASKESGFSDVSGDDWFAGAVTAAAASGLIDGYRNGEFRPDESITREQMSLLLARAVELTGGRLETGGELPAILERFQDAEAIASWSGPAVAAAVHSGLMQGRSSGHFAPDAPSTRAESAVVLKRLLQLVGYINGRE</sequence>
<dbReference type="Pfam" id="PF00395">
    <property type="entry name" value="SLH"/>
    <property type="match status" value="3"/>
</dbReference>
<feature type="domain" description="SLH" evidence="4">
    <location>
        <begin position="1362"/>
        <end position="1425"/>
    </location>
</feature>
<organism evidence="5 6">
    <name type="scientific">Paenibacillus selenitireducens</name>
    <dbReference type="NCBI Taxonomy" id="1324314"/>
    <lineage>
        <taxon>Bacteria</taxon>
        <taxon>Bacillati</taxon>
        <taxon>Bacillota</taxon>
        <taxon>Bacilli</taxon>
        <taxon>Bacillales</taxon>
        <taxon>Paenibacillaceae</taxon>
        <taxon>Paenibacillus</taxon>
    </lineage>
</organism>
<comment type="caution">
    <text evidence="5">The sequence shown here is derived from an EMBL/GenBank/DDBJ whole genome shotgun (WGS) entry which is preliminary data.</text>
</comment>
<dbReference type="Pfam" id="PF02638">
    <property type="entry name" value="GHL10"/>
    <property type="match status" value="1"/>
</dbReference>